<dbReference type="Proteomes" id="UP000727407">
    <property type="component" value="Unassembled WGS sequence"/>
</dbReference>
<accession>A0A8J4UBI0</accession>
<protein>
    <submittedName>
        <fullName evidence="2">Carbonic anhydrase 14-like isoform X1</fullName>
    </submittedName>
</protein>
<feature type="non-terminal residue" evidence="2">
    <location>
        <position position="56"/>
    </location>
</feature>
<gene>
    <name evidence="2" type="primary">ca14</name>
    <name evidence="2" type="ORF">DAT39_007555</name>
</gene>
<dbReference type="Gene3D" id="3.10.200.10">
    <property type="entry name" value="Alpha carbonic anhydrase"/>
    <property type="match status" value="1"/>
</dbReference>
<keyword evidence="3" id="KW-1185">Reference proteome</keyword>
<dbReference type="InterPro" id="IPR036398">
    <property type="entry name" value="CA_dom_sf"/>
</dbReference>
<dbReference type="PROSITE" id="PS51144">
    <property type="entry name" value="ALPHA_CA_2"/>
    <property type="match status" value="1"/>
</dbReference>
<dbReference type="EMBL" id="QNUK01000085">
    <property type="protein sequence ID" value="KAF5902706.1"/>
    <property type="molecule type" value="Genomic_DNA"/>
</dbReference>
<evidence type="ECO:0000313" key="2">
    <source>
        <dbReference type="EMBL" id="KAF5902706.1"/>
    </source>
</evidence>
<evidence type="ECO:0000313" key="3">
    <source>
        <dbReference type="Proteomes" id="UP000727407"/>
    </source>
</evidence>
<reference evidence="2" key="1">
    <citation type="submission" date="2020-07" db="EMBL/GenBank/DDBJ databases">
        <title>Clarias magur genome sequencing, assembly and annotation.</title>
        <authorList>
            <person name="Kushwaha B."/>
            <person name="Kumar R."/>
            <person name="Das P."/>
            <person name="Joshi C.G."/>
            <person name="Kumar D."/>
            <person name="Nagpure N.S."/>
            <person name="Pandey M."/>
            <person name="Agarwal S."/>
            <person name="Srivastava S."/>
            <person name="Singh M."/>
            <person name="Sahoo L."/>
            <person name="Jayasankar P."/>
            <person name="Meher P.K."/>
            <person name="Koringa P.G."/>
            <person name="Iquebal M.A."/>
            <person name="Das S.P."/>
            <person name="Bit A."/>
            <person name="Patnaik S."/>
            <person name="Patel N."/>
            <person name="Shah T.M."/>
            <person name="Hinsu A."/>
            <person name="Jena J.K."/>
        </authorList>
    </citation>
    <scope>NUCLEOTIDE SEQUENCE</scope>
    <source>
        <strain evidence="2">CIFAMagur01</strain>
        <tissue evidence="2">Testis</tissue>
    </source>
</reference>
<organism evidence="2 3">
    <name type="scientific">Clarias magur</name>
    <name type="common">Asian catfish</name>
    <name type="synonym">Macropteronotus magur</name>
    <dbReference type="NCBI Taxonomy" id="1594786"/>
    <lineage>
        <taxon>Eukaryota</taxon>
        <taxon>Metazoa</taxon>
        <taxon>Chordata</taxon>
        <taxon>Craniata</taxon>
        <taxon>Vertebrata</taxon>
        <taxon>Euteleostomi</taxon>
        <taxon>Actinopterygii</taxon>
        <taxon>Neopterygii</taxon>
        <taxon>Teleostei</taxon>
        <taxon>Ostariophysi</taxon>
        <taxon>Siluriformes</taxon>
        <taxon>Clariidae</taxon>
        <taxon>Clarias</taxon>
    </lineage>
</organism>
<feature type="non-terminal residue" evidence="2">
    <location>
        <position position="1"/>
    </location>
</feature>
<dbReference type="OrthoDB" id="429145at2759"/>
<feature type="domain" description="Alpha-carbonic anhydrase" evidence="1">
    <location>
        <begin position="1"/>
        <end position="56"/>
    </location>
</feature>
<evidence type="ECO:0000259" key="1">
    <source>
        <dbReference type="PROSITE" id="PS51144"/>
    </source>
</evidence>
<comment type="caution">
    <text evidence="2">The sequence shown here is derived from an EMBL/GenBank/DDBJ whole genome shotgun (WGS) entry which is preliminary data.</text>
</comment>
<proteinExistence type="predicted"/>
<sequence length="56" mass="6138">QSEWPILFPDCGGSSQSPINVDTSKTLYDPSLPSLQLLGYEQYGHVPFTLSNNGHT</sequence>
<name>A0A8J4UBI0_CLAMG</name>
<dbReference type="SUPFAM" id="SSF51069">
    <property type="entry name" value="Carbonic anhydrase"/>
    <property type="match status" value="1"/>
</dbReference>
<dbReference type="AlphaFoldDB" id="A0A8J4UBI0"/>
<dbReference type="InterPro" id="IPR001148">
    <property type="entry name" value="CA_dom"/>
</dbReference>
<dbReference type="Pfam" id="PF00194">
    <property type="entry name" value="Carb_anhydrase"/>
    <property type="match status" value="1"/>
</dbReference>